<dbReference type="InterPro" id="IPR001468">
    <property type="entry name" value="Indole-3-GlycerolPSynthase_CS"/>
</dbReference>
<dbReference type="Proteomes" id="UP000066284">
    <property type="component" value="Chromosome 1"/>
</dbReference>
<keyword evidence="4 8" id="KW-0210">Decarboxylase</keyword>
<dbReference type="EC" id="4.1.1.48" evidence="8"/>
<keyword evidence="11" id="KW-1185">Reference proteome</keyword>
<dbReference type="InterPro" id="IPR013798">
    <property type="entry name" value="Indole-3-glycerol_P_synth_dom"/>
</dbReference>
<dbReference type="AlphaFoldDB" id="A0A0S4KX64"/>
<evidence type="ECO:0000313" key="10">
    <source>
        <dbReference type="EMBL" id="CUQ67035.1"/>
    </source>
</evidence>
<reference evidence="11" key="1">
    <citation type="submission" date="2015-09" db="EMBL/GenBank/DDBJ databases">
        <authorList>
            <person name="Daims H."/>
        </authorList>
    </citation>
    <scope>NUCLEOTIDE SEQUENCE [LARGE SCALE GENOMIC DNA]</scope>
</reference>
<feature type="domain" description="Indole-3-glycerol phosphate synthase" evidence="9">
    <location>
        <begin position="3"/>
        <end position="264"/>
    </location>
</feature>
<keyword evidence="5 8" id="KW-0822">Tryptophan biosynthesis</keyword>
<evidence type="ECO:0000256" key="3">
    <source>
        <dbReference type="ARBA" id="ARBA00022605"/>
    </source>
</evidence>
<dbReference type="RefSeq" id="WP_082633705.1">
    <property type="nucleotide sequence ID" value="NZ_LN885086.1"/>
</dbReference>
<evidence type="ECO:0000256" key="4">
    <source>
        <dbReference type="ARBA" id="ARBA00022793"/>
    </source>
</evidence>
<dbReference type="Gene3D" id="3.20.20.70">
    <property type="entry name" value="Aldolase class I"/>
    <property type="match status" value="1"/>
</dbReference>
<proteinExistence type="inferred from homology"/>
<evidence type="ECO:0000256" key="6">
    <source>
        <dbReference type="ARBA" id="ARBA00023141"/>
    </source>
</evidence>
<dbReference type="PANTHER" id="PTHR22854:SF2">
    <property type="entry name" value="INDOLE-3-GLYCEROL-PHOSPHATE SYNTHASE"/>
    <property type="match status" value="1"/>
</dbReference>
<dbReference type="STRING" id="1715989.NITINOP_2063"/>
<dbReference type="Pfam" id="PF00218">
    <property type="entry name" value="IGPS"/>
    <property type="match status" value="1"/>
</dbReference>
<keyword evidence="6 8" id="KW-0057">Aromatic amino acid biosynthesis</keyword>
<organism evidence="10 11">
    <name type="scientific">Candidatus Nitrospira inopinata</name>
    <dbReference type="NCBI Taxonomy" id="1715989"/>
    <lineage>
        <taxon>Bacteria</taxon>
        <taxon>Pseudomonadati</taxon>
        <taxon>Nitrospirota</taxon>
        <taxon>Nitrospiria</taxon>
        <taxon>Nitrospirales</taxon>
        <taxon>Nitrospiraceae</taxon>
        <taxon>Nitrospira</taxon>
    </lineage>
</organism>
<dbReference type="OrthoDB" id="9804217at2"/>
<evidence type="ECO:0000256" key="1">
    <source>
        <dbReference type="ARBA" id="ARBA00001633"/>
    </source>
</evidence>
<gene>
    <name evidence="8 10" type="primary">trpC</name>
    <name evidence="10" type="ORF">NITINOP_2063</name>
</gene>
<dbReference type="InterPro" id="IPR013785">
    <property type="entry name" value="Aldolase_TIM"/>
</dbReference>
<dbReference type="PROSITE" id="PS00614">
    <property type="entry name" value="IGPS"/>
    <property type="match status" value="1"/>
</dbReference>
<name>A0A0S4KX64_9BACT</name>
<dbReference type="GO" id="GO:0000162">
    <property type="term" value="P:L-tryptophan biosynthetic process"/>
    <property type="evidence" value="ECO:0007669"/>
    <property type="project" value="UniProtKB-UniRule"/>
</dbReference>
<keyword evidence="7 8" id="KW-0456">Lyase</keyword>
<dbReference type="KEGG" id="nio:NITINOP_2063"/>
<evidence type="ECO:0000256" key="7">
    <source>
        <dbReference type="ARBA" id="ARBA00023239"/>
    </source>
</evidence>
<comment type="catalytic activity">
    <reaction evidence="1 8">
        <text>1-(2-carboxyphenylamino)-1-deoxy-D-ribulose 5-phosphate + H(+) = (1S,2R)-1-C-(indol-3-yl)glycerol 3-phosphate + CO2 + H2O</text>
        <dbReference type="Rhea" id="RHEA:23476"/>
        <dbReference type="ChEBI" id="CHEBI:15377"/>
        <dbReference type="ChEBI" id="CHEBI:15378"/>
        <dbReference type="ChEBI" id="CHEBI:16526"/>
        <dbReference type="ChEBI" id="CHEBI:58613"/>
        <dbReference type="ChEBI" id="CHEBI:58866"/>
        <dbReference type="EC" id="4.1.1.48"/>
    </reaction>
</comment>
<evidence type="ECO:0000256" key="8">
    <source>
        <dbReference type="HAMAP-Rule" id="MF_00134"/>
    </source>
</evidence>
<dbReference type="GO" id="GO:0004640">
    <property type="term" value="F:phosphoribosylanthranilate isomerase activity"/>
    <property type="evidence" value="ECO:0007669"/>
    <property type="project" value="TreeGrafter"/>
</dbReference>
<dbReference type="PANTHER" id="PTHR22854">
    <property type="entry name" value="TRYPTOPHAN BIOSYNTHESIS PROTEIN"/>
    <property type="match status" value="1"/>
</dbReference>
<dbReference type="SUPFAM" id="SSF51366">
    <property type="entry name" value="Ribulose-phoshate binding barrel"/>
    <property type="match status" value="1"/>
</dbReference>
<dbReference type="InterPro" id="IPR011060">
    <property type="entry name" value="RibuloseP-bd_barrel"/>
</dbReference>
<evidence type="ECO:0000256" key="5">
    <source>
        <dbReference type="ARBA" id="ARBA00022822"/>
    </source>
</evidence>
<comment type="similarity">
    <text evidence="8">Belongs to the TrpC family.</text>
</comment>
<dbReference type="GO" id="GO:0004425">
    <property type="term" value="F:indole-3-glycerol-phosphate synthase activity"/>
    <property type="evidence" value="ECO:0007669"/>
    <property type="project" value="UniProtKB-UniRule"/>
</dbReference>
<dbReference type="NCBIfam" id="NF001377">
    <property type="entry name" value="PRK00278.2-4"/>
    <property type="match status" value="1"/>
</dbReference>
<dbReference type="HAMAP" id="MF_00134_B">
    <property type="entry name" value="IGPS_B"/>
    <property type="match status" value="1"/>
</dbReference>
<dbReference type="FunFam" id="3.20.20.70:FF:000024">
    <property type="entry name" value="Indole-3-glycerol phosphate synthase"/>
    <property type="match status" value="1"/>
</dbReference>
<dbReference type="CDD" id="cd00331">
    <property type="entry name" value="IGPS"/>
    <property type="match status" value="1"/>
</dbReference>
<comment type="pathway">
    <text evidence="2 8">Amino-acid biosynthesis; L-tryptophan biosynthesis; L-tryptophan from chorismate: step 4/5.</text>
</comment>
<evidence type="ECO:0000259" key="9">
    <source>
        <dbReference type="Pfam" id="PF00218"/>
    </source>
</evidence>
<protein>
    <recommendedName>
        <fullName evidence="8">Indole-3-glycerol phosphate synthase</fullName>
        <shortName evidence="8">IGPS</shortName>
        <ecNumber evidence="8">4.1.1.48</ecNumber>
    </recommendedName>
</protein>
<dbReference type="InterPro" id="IPR045186">
    <property type="entry name" value="Indole-3-glycerol_P_synth"/>
</dbReference>
<sequence length="275" mass="30686">MILDRILEHKKAELRHKQSRSYLAELKAMIRDAPAPLGFAVALDATRTRQSPALIAEVKKASPSLGLLREEFADRFDHVAIAKAYFDHGASAVSVLTDKDFFQGDLRYLQDIKKAVPLPALNKEFMVGDVQFYEARAHGADAVLLIVAALERRQLVDYHALASGLGMDALFETHHERELDLVLEWVPDARLIGINNRDLKTFTTDLDVTFRLTKRIPSDKLIVSESGIHSRRDVLRLVEAGVHAMLVGESLIRAKRTGEKVRELLGVSTDDSQSA</sequence>
<accession>A0A0S4KX64</accession>
<evidence type="ECO:0000256" key="2">
    <source>
        <dbReference type="ARBA" id="ARBA00004696"/>
    </source>
</evidence>
<keyword evidence="3 8" id="KW-0028">Amino-acid biosynthesis</keyword>
<dbReference type="EMBL" id="LN885086">
    <property type="protein sequence ID" value="CUQ67035.1"/>
    <property type="molecule type" value="Genomic_DNA"/>
</dbReference>
<dbReference type="UniPathway" id="UPA00035">
    <property type="reaction ID" value="UER00043"/>
</dbReference>
<evidence type="ECO:0000313" key="11">
    <source>
        <dbReference type="Proteomes" id="UP000066284"/>
    </source>
</evidence>